<keyword evidence="1" id="KW-0472">Membrane</keyword>
<protein>
    <recommendedName>
        <fullName evidence="4">DUF4345 domain-containing protein</fullName>
    </recommendedName>
</protein>
<sequence>MASAVIIVIGVFFLGMGGYALAMPAALARPFRIRADHPEARSEIRAVYGGFGIAVAAALALAAVDVNGIRTGVVITVGLALTGMAFGRVVSRLLDTPTGFYPIWFYFVVEAGAAGLLFVAA</sequence>
<evidence type="ECO:0000313" key="2">
    <source>
        <dbReference type="EMBL" id="NRN66544.1"/>
    </source>
</evidence>
<comment type="caution">
    <text evidence="2">The sequence shown here is derived from an EMBL/GenBank/DDBJ whole genome shotgun (WGS) entry which is preliminary data.</text>
</comment>
<dbReference type="Proteomes" id="UP000763557">
    <property type="component" value="Unassembled WGS sequence"/>
</dbReference>
<dbReference type="Pfam" id="PF14248">
    <property type="entry name" value="DUF4345"/>
    <property type="match status" value="1"/>
</dbReference>
<proteinExistence type="predicted"/>
<dbReference type="RefSeq" id="WP_173132729.1">
    <property type="nucleotide sequence ID" value="NZ_CBCSGW010000003.1"/>
</dbReference>
<evidence type="ECO:0000313" key="3">
    <source>
        <dbReference type="Proteomes" id="UP000763557"/>
    </source>
</evidence>
<organism evidence="2 3">
    <name type="scientific">Kibdelosporangium persicum</name>
    <dbReference type="NCBI Taxonomy" id="2698649"/>
    <lineage>
        <taxon>Bacteria</taxon>
        <taxon>Bacillati</taxon>
        <taxon>Actinomycetota</taxon>
        <taxon>Actinomycetes</taxon>
        <taxon>Pseudonocardiales</taxon>
        <taxon>Pseudonocardiaceae</taxon>
        <taxon>Kibdelosporangium</taxon>
    </lineage>
</organism>
<keyword evidence="1" id="KW-1133">Transmembrane helix</keyword>
<keyword evidence="1" id="KW-0812">Transmembrane</keyword>
<feature type="transmembrane region" description="Helical" evidence="1">
    <location>
        <begin position="46"/>
        <end position="64"/>
    </location>
</feature>
<dbReference type="InterPro" id="IPR025597">
    <property type="entry name" value="DUF4345"/>
</dbReference>
<accession>A0ABX2F5C8</accession>
<gene>
    <name evidence="2" type="ORF">GC106_37690</name>
</gene>
<feature type="transmembrane region" description="Helical" evidence="1">
    <location>
        <begin position="71"/>
        <end position="91"/>
    </location>
</feature>
<evidence type="ECO:0008006" key="4">
    <source>
        <dbReference type="Google" id="ProtNLM"/>
    </source>
</evidence>
<feature type="transmembrane region" description="Helical" evidence="1">
    <location>
        <begin position="103"/>
        <end position="120"/>
    </location>
</feature>
<name>A0ABX2F5C8_9PSEU</name>
<dbReference type="EMBL" id="JAAATY010000010">
    <property type="protein sequence ID" value="NRN66544.1"/>
    <property type="molecule type" value="Genomic_DNA"/>
</dbReference>
<keyword evidence="3" id="KW-1185">Reference proteome</keyword>
<evidence type="ECO:0000256" key="1">
    <source>
        <dbReference type="SAM" id="Phobius"/>
    </source>
</evidence>
<reference evidence="2 3" key="1">
    <citation type="submission" date="2020-01" db="EMBL/GenBank/DDBJ databases">
        <title>Kibdelosporangium persica a novel Actinomycetes from a hot desert in Iran.</title>
        <authorList>
            <person name="Safaei N."/>
            <person name="Zaburannyi N."/>
            <person name="Mueller R."/>
            <person name="Wink J."/>
        </authorList>
    </citation>
    <scope>NUCLEOTIDE SEQUENCE [LARGE SCALE GENOMIC DNA]</scope>
    <source>
        <strain evidence="2 3">4NS15</strain>
    </source>
</reference>